<dbReference type="SUPFAM" id="SSF74650">
    <property type="entry name" value="Galactose mutarotase-like"/>
    <property type="match status" value="1"/>
</dbReference>
<dbReference type="EMBL" id="JBJYXY010000001">
    <property type="protein sequence ID" value="MFN2976157.1"/>
    <property type="molecule type" value="Genomic_DNA"/>
</dbReference>
<dbReference type="GO" id="GO:0016853">
    <property type="term" value="F:isomerase activity"/>
    <property type="evidence" value="ECO:0007669"/>
    <property type="project" value="UniProtKB-KW"/>
</dbReference>
<dbReference type="InterPro" id="IPR008183">
    <property type="entry name" value="Aldose_1/G6P_1-epimerase"/>
</dbReference>
<name>A0ABW9KKS1_9BACT</name>
<dbReference type="Pfam" id="PF01263">
    <property type="entry name" value="Aldose_epim"/>
    <property type="match status" value="1"/>
</dbReference>
<evidence type="ECO:0000256" key="1">
    <source>
        <dbReference type="ARBA" id="ARBA00001614"/>
    </source>
</evidence>
<feature type="chain" id="PRO_5046835449" description="Aldose 1-epimerase" evidence="9">
    <location>
        <begin position="19"/>
        <end position="366"/>
    </location>
</feature>
<dbReference type="RefSeq" id="WP_263412353.1">
    <property type="nucleotide sequence ID" value="NZ_BAABBH010000001.1"/>
</dbReference>
<dbReference type="PROSITE" id="PS00545">
    <property type="entry name" value="ALDOSE_1_EPIMERASE"/>
    <property type="match status" value="1"/>
</dbReference>
<dbReference type="InterPro" id="IPR011013">
    <property type="entry name" value="Gal_mutarotase_sf_dom"/>
</dbReference>
<evidence type="ECO:0000256" key="3">
    <source>
        <dbReference type="ARBA" id="ARBA00006206"/>
    </source>
</evidence>
<accession>A0ABW9KKS1</accession>
<gene>
    <name evidence="10" type="ORF">ACK2TP_10310</name>
</gene>
<dbReference type="Proteomes" id="UP001634747">
    <property type="component" value="Unassembled WGS sequence"/>
</dbReference>
<keyword evidence="7 8" id="KW-0119">Carbohydrate metabolism</keyword>
<sequence length="366" mass="39327">MISRALLLTGLLAMTANAQVSKTPFGTTPAGKAVDMYTIKDAAVTVKVITYGARLQSVIAPDKNGKEADVVLGHPDLAGYLGDRDTYFGAVVGRYGNRIAKGQFVINGQTSHIPINNNGQTLHGGTDGFDNRVWSAKEIPMGVEMTLVSPDGDQGFPGELTAHVRYTLHGHDLRIEYSATTTKPTVLNLTNHAYFNLAGEGNGNVLNTEVMINADRYTPVSDVLIPTGDLPPVAGTPFDFRTPHAIGERINQKNDQLKIAGGYDHNWVLNGANGVMKLAAKAVDPASGRTLTVSTTEPGVQFYTGNFLKEGLITGTGGQKYSYRGGFCFETQHFPDSPNHPKFPTTELDPGHTMRSTTVFSFGVQK</sequence>
<evidence type="ECO:0000256" key="7">
    <source>
        <dbReference type="ARBA" id="ARBA00023277"/>
    </source>
</evidence>
<dbReference type="Gene3D" id="2.70.98.10">
    <property type="match status" value="1"/>
</dbReference>
<keyword evidence="9" id="KW-0732">Signal</keyword>
<protein>
    <recommendedName>
        <fullName evidence="5 8">Aldose 1-epimerase</fullName>
        <ecNumber evidence="4 8">5.1.3.3</ecNumber>
    </recommendedName>
</protein>
<evidence type="ECO:0000256" key="6">
    <source>
        <dbReference type="ARBA" id="ARBA00023235"/>
    </source>
</evidence>
<reference evidence="10 11" key="1">
    <citation type="submission" date="2024-12" db="EMBL/GenBank/DDBJ databases">
        <authorList>
            <person name="Lee Y."/>
        </authorList>
    </citation>
    <scope>NUCLEOTIDE SEQUENCE [LARGE SCALE GENOMIC DNA]</scope>
    <source>
        <strain evidence="10 11">03SUJ4</strain>
    </source>
</reference>
<dbReference type="InterPro" id="IPR015443">
    <property type="entry name" value="Aldose_1-epimerase"/>
</dbReference>
<comment type="pathway">
    <text evidence="2 8">Carbohydrate metabolism; hexose metabolism.</text>
</comment>
<dbReference type="PANTHER" id="PTHR10091:SF0">
    <property type="entry name" value="GALACTOSE MUTAROTASE"/>
    <property type="match status" value="1"/>
</dbReference>
<dbReference type="InterPro" id="IPR018052">
    <property type="entry name" value="Ald1_epimerase_CS"/>
</dbReference>
<comment type="similarity">
    <text evidence="3 8">Belongs to the aldose epimerase family.</text>
</comment>
<dbReference type="PIRSF" id="PIRSF005096">
    <property type="entry name" value="GALM"/>
    <property type="match status" value="1"/>
</dbReference>
<dbReference type="InterPro" id="IPR047215">
    <property type="entry name" value="Galactose_mutarotase-like"/>
</dbReference>
<keyword evidence="6 8" id="KW-0413">Isomerase</keyword>
<evidence type="ECO:0000256" key="4">
    <source>
        <dbReference type="ARBA" id="ARBA00013185"/>
    </source>
</evidence>
<dbReference type="PANTHER" id="PTHR10091">
    <property type="entry name" value="ALDOSE-1-EPIMERASE"/>
    <property type="match status" value="1"/>
</dbReference>
<evidence type="ECO:0000313" key="10">
    <source>
        <dbReference type="EMBL" id="MFN2976157.1"/>
    </source>
</evidence>
<dbReference type="InterPro" id="IPR014718">
    <property type="entry name" value="GH-type_carb-bd"/>
</dbReference>
<dbReference type="EC" id="5.1.3.3" evidence="4 8"/>
<organism evidence="10 11">
    <name type="scientific">Terriglobus aquaticus</name>
    <dbReference type="NCBI Taxonomy" id="940139"/>
    <lineage>
        <taxon>Bacteria</taxon>
        <taxon>Pseudomonadati</taxon>
        <taxon>Acidobacteriota</taxon>
        <taxon>Terriglobia</taxon>
        <taxon>Terriglobales</taxon>
        <taxon>Acidobacteriaceae</taxon>
        <taxon>Terriglobus</taxon>
    </lineage>
</organism>
<evidence type="ECO:0000256" key="5">
    <source>
        <dbReference type="ARBA" id="ARBA00014165"/>
    </source>
</evidence>
<keyword evidence="11" id="KW-1185">Reference proteome</keyword>
<comment type="catalytic activity">
    <reaction evidence="1 8">
        <text>alpha-D-glucose = beta-D-glucose</text>
        <dbReference type="Rhea" id="RHEA:10264"/>
        <dbReference type="ChEBI" id="CHEBI:15903"/>
        <dbReference type="ChEBI" id="CHEBI:17925"/>
        <dbReference type="EC" id="5.1.3.3"/>
    </reaction>
</comment>
<proteinExistence type="inferred from homology"/>
<comment type="caution">
    <text evidence="10">The sequence shown here is derived from an EMBL/GenBank/DDBJ whole genome shotgun (WGS) entry which is preliminary data.</text>
</comment>
<evidence type="ECO:0000256" key="2">
    <source>
        <dbReference type="ARBA" id="ARBA00005028"/>
    </source>
</evidence>
<evidence type="ECO:0000313" key="11">
    <source>
        <dbReference type="Proteomes" id="UP001634747"/>
    </source>
</evidence>
<feature type="signal peptide" evidence="9">
    <location>
        <begin position="1"/>
        <end position="18"/>
    </location>
</feature>
<evidence type="ECO:0000256" key="9">
    <source>
        <dbReference type="SAM" id="SignalP"/>
    </source>
</evidence>
<dbReference type="CDD" id="cd09019">
    <property type="entry name" value="galactose_mutarotase_like"/>
    <property type="match status" value="1"/>
</dbReference>
<dbReference type="NCBIfam" id="NF008277">
    <property type="entry name" value="PRK11055.1"/>
    <property type="match status" value="1"/>
</dbReference>
<evidence type="ECO:0000256" key="8">
    <source>
        <dbReference type="PIRNR" id="PIRNR005096"/>
    </source>
</evidence>